<dbReference type="InterPro" id="IPR006680">
    <property type="entry name" value="Amidohydro-rel"/>
</dbReference>
<name>A0A427XVB7_9TREE</name>
<dbReference type="STRING" id="1890683.A0A427XVB7"/>
<dbReference type="PANTHER" id="PTHR11647">
    <property type="entry name" value="HYDRANTOINASE/DIHYDROPYRIMIDINASE FAMILY MEMBER"/>
    <property type="match status" value="1"/>
</dbReference>
<sequence length="575" mass="61504">MSSPFDFDLVVKNGIVVTAADETACDIGVKDGVVVVLGKNLPVGPNCEIIDAEGGYVTPGGVDSHVHIGQSASNARSADDWTTGTRGAISGGTTTVVAFAVQAKGKQVMPAVEAYYALADGQAHCDYSFHAIITDPTEEVVKVEVPKMVDFGISSVKVGREGSEHRPGVHDLPAHEARRQADARHPLRGAEAGGHDHGPRRELGHHQLDDGPAALPGSHRGVAPRDLAACPGRGRGDEPRHRARRGGRRADAHRACLGEGGDAGDPEGADEGSASVWGDVPALRPAHGEKMKAPGFEGAKCVCAPPLREDPLDNEGIWEGLSNGTFTVFSSDHAPYNFFDERGKQLGMINNPTKNPRGNFKNTPNGLPGVCTRTPLLWSEGVLKGRISRQRFVELNSSNAAKLYGMYPKKGTIQPGSDADFVIFRSETARKPLTIRQEDLHHGADYTPYEGMQVQDWPRLVILRGKVAYDGASNTVKCEKGSGQFIKRGLSSLPGPRGRSDAWINGFDPHKDAQGLGITDTRPAHLWNSRVLNCAEVSCVKVSDTVTICLASRGTYSTSTRTSAWEPYPPTFGPN</sequence>
<comment type="caution">
    <text evidence="8">The sequence shown here is derived from an EMBL/GenBank/DDBJ whole genome shotgun (WGS) entry which is preliminary data.</text>
</comment>
<dbReference type="Gene3D" id="3.20.20.140">
    <property type="entry name" value="Metal-dependent hydrolases"/>
    <property type="match status" value="2"/>
</dbReference>
<feature type="domain" description="Amidohydrolase-related" evidence="6">
    <location>
        <begin position="317"/>
        <end position="467"/>
    </location>
</feature>
<comment type="cofactor">
    <cofactor evidence="1">
        <name>Zn(2+)</name>
        <dbReference type="ChEBI" id="CHEBI:29105"/>
    </cofactor>
</comment>
<evidence type="ECO:0000259" key="7">
    <source>
        <dbReference type="Pfam" id="PF07969"/>
    </source>
</evidence>
<dbReference type="InterPro" id="IPR050378">
    <property type="entry name" value="Metallo-dep_Hydrolases_sf"/>
</dbReference>
<dbReference type="Proteomes" id="UP000279259">
    <property type="component" value="Unassembled WGS sequence"/>
</dbReference>
<protein>
    <recommendedName>
        <fullName evidence="4">dihydropyrimidinase</fullName>
        <ecNumber evidence="4">3.5.2.2</ecNumber>
    </recommendedName>
</protein>
<proteinExistence type="inferred from homology"/>
<evidence type="ECO:0000256" key="1">
    <source>
        <dbReference type="ARBA" id="ARBA00001947"/>
    </source>
</evidence>
<dbReference type="PANTHER" id="PTHR11647:SF1">
    <property type="entry name" value="COLLAPSIN RESPONSE MEDIATOR PROTEIN"/>
    <property type="match status" value="1"/>
</dbReference>
<keyword evidence="9" id="KW-1185">Reference proteome</keyword>
<comment type="catalytic activity">
    <reaction evidence="3">
        <text>5,6-dihydrouracil + H2O = 3-(carbamoylamino)propanoate + H(+)</text>
        <dbReference type="Rhea" id="RHEA:16121"/>
        <dbReference type="ChEBI" id="CHEBI:11892"/>
        <dbReference type="ChEBI" id="CHEBI:15377"/>
        <dbReference type="ChEBI" id="CHEBI:15378"/>
        <dbReference type="ChEBI" id="CHEBI:15901"/>
        <dbReference type="EC" id="3.5.2.2"/>
    </reaction>
</comment>
<dbReference type="Pfam" id="PF01979">
    <property type="entry name" value="Amidohydro_1"/>
    <property type="match status" value="1"/>
</dbReference>
<dbReference type="OrthoDB" id="1924787at2759"/>
<dbReference type="SUPFAM" id="SSF51556">
    <property type="entry name" value="Metallo-dependent hydrolases"/>
    <property type="match status" value="2"/>
</dbReference>
<feature type="region of interest" description="Disordered" evidence="5">
    <location>
        <begin position="159"/>
        <end position="280"/>
    </location>
</feature>
<dbReference type="InterPro" id="IPR013108">
    <property type="entry name" value="Amidohydro_3"/>
</dbReference>
<organism evidence="8 9">
    <name type="scientific">Saitozyma podzolica</name>
    <dbReference type="NCBI Taxonomy" id="1890683"/>
    <lineage>
        <taxon>Eukaryota</taxon>
        <taxon>Fungi</taxon>
        <taxon>Dikarya</taxon>
        <taxon>Basidiomycota</taxon>
        <taxon>Agaricomycotina</taxon>
        <taxon>Tremellomycetes</taxon>
        <taxon>Tremellales</taxon>
        <taxon>Trimorphomycetaceae</taxon>
        <taxon>Saitozyma</taxon>
    </lineage>
</organism>
<feature type="compositionally biased region" description="Basic and acidic residues" evidence="5">
    <location>
        <begin position="159"/>
        <end position="185"/>
    </location>
</feature>
<dbReference type="AlphaFoldDB" id="A0A427XVB7"/>
<dbReference type="EC" id="3.5.2.2" evidence="4"/>
<evidence type="ECO:0000256" key="5">
    <source>
        <dbReference type="SAM" id="MobiDB-lite"/>
    </source>
</evidence>
<reference evidence="8 9" key="1">
    <citation type="submission" date="2018-11" db="EMBL/GenBank/DDBJ databases">
        <title>Genome sequence of Saitozyma podzolica DSM 27192.</title>
        <authorList>
            <person name="Aliyu H."/>
            <person name="Gorte O."/>
            <person name="Ochsenreither K."/>
        </authorList>
    </citation>
    <scope>NUCLEOTIDE SEQUENCE [LARGE SCALE GENOMIC DNA]</scope>
    <source>
        <strain evidence="8 9">DSM 27192</strain>
    </source>
</reference>
<dbReference type="InterPro" id="IPR011059">
    <property type="entry name" value="Metal-dep_hydrolase_composite"/>
</dbReference>
<evidence type="ECO:0000259" key="6">
    <source>
        <dbReference type="Pfam" id="PF01979"/>
    </source>
</evidence>
<evidence type="ECO:0000256" key="2">
    <source>
        <dbReference type="ARBA" id="ARBA00008829"/>
    </source>
</evidence>
<gene>
    <name evidence="8" type="ORF">EHS25_005856</name>
</gene>
<dbReference type="Pfam" id="PF07969">
    <property type="entry name" value="Amidohydro_3"/>
    <property type="match status" value="1"/>
</dbReference>
<feature type="domain" description="Amidohydrolase 3" evidence="7">
    <location>
        <begin position="48"/>
        <end position="115"/>
    </location>
</feature>
<dbReference type="EMBL" id="RSCD01000026">
    <property type="protein sequence ID" value="RSH82866.1"/>
    <property type="molecule type" value="Genomic_DNA"/>
</dbReference>
<evidence type="ECO:0000256" key="4">
    <source>
        <dbReference type="ARBA" id="ARBA00039113"/>
    </source>
</evidence>
<feature type="compositionally biased region" description="Basic and acidic residues" evidence="5">
    <location>
        <begin position="193"/>
        <end position="209"/>
    </location>
</feature>
<dbReference type="InterPro" id="IPR032466">
    <property type="entry name" value="Metal_Hydrolase"/>
</dbReference>
<dbReference type="GO" id="GO:0004157">
    <property type="term" value="F:dihydropyrimidinase activity"/>
    <property type="evidence" value="ECO:0007669"/>
    <property type="project" value="UniProtKB-EC"/>
</dbReference>
<comment type="similarity">
    <text evidence="2">Belongs to the metallo-dependent hydrolases superfamily. Hydantoinase/dihydropyrimidinase family.</text>
</comment>
<accession>A0A427XVB7</accession>
<evidence type="ECO:0000313" key="8">
    <source>
        <dbReference type="EMBL" id="RSH82866.1"/>
    </source>
</evidence>
<dbReference type="SUPFAM" id="SSF51338">
    <property type="entry name" value="Composite domain of metallo-dependent hydrolases"/>
    <property type="match status" value="1"/>
</dbReference>
<evidence type="ECO:0000313" key="9">
    <source>
        <dbReference type="Proteomes" id="UP000279259"/>
    </source>
</evidence>
<evidence type="ECO:0000256" key="3">
    <source>
        <dbReference type="ARBA" id="ARBA00036696"/>
    </source>
</evidence>